<sequence>MKYMIYSSHCARNPAPVPNIADIVLDPLISELCPQCMLLFFVARKNTNLLVATIKQMQQHRLAKRACSASYQCGSRQRSLLDFASGVIRSMAFVNPINGQAFREPQQG</sequence>
<protein>
    <submittedName>
        <fullName evidence="1">Uncharacterized protein</fullName>
    </submittedName>
</protein>
<dbReference type="EMBL" id="FOSL01000039">
    <property type="protein sequence ID" value="SFL14215.1"/>
    <property type="molecule type" value="Genomic_DNA"/>
</dbReference>
<proteinExistence type="predicted"/>
<keyword evidence="2" id="KW-1185">Reference proteome</keyword>
<gene>
    <name evidence="1" type="ORF">SAMN04488498_13915</name>
</gene>
<name>A0A1I4F8A8_9HYPH</name>
<evidence type="ECO:0000313" key="2">
    <source>
        <dbReference type="Proteomes" id="UP000323300"/>
    </source>
</evidence>
<accession>A0A1I4F8A8</accession>
<dbReference type="AlphaFoldDB" id="A0A1I4F8A8"/>
<evidence type="ECO:0000313" key="1">
    <source>
        <dbReference type="EMBL" id="SFL14215.1"/>
    </source>
</evidence>
<reference evidence="1 2" key="1">
    <citation type="submission" date="2016-10" db="EMBL/GenBank/DDBJ databases">
        <authorList>
            <person name="Varghese N."/>
            <person name="Submissions S."/>
        </authorList>
    </citation>
    <scope>NUCLEOTIDE SEQUENCE [LARGE SCALE GENOMIC DNA]</scope>
    <source>
        <strain evidence="1 2">DSM 21822</strain>
    </source>
</reference>
<organism evidence="1 2">
    <name type="scientific">Neomesorhizobium albiziae</name>
    <dbReference type="NCBI Taxonomy" id="335020"/>
    <lineage>
        <taxon>Bacteria</taxon>
        <taxon>Pseudomonadati</taxon>
        <taxon>Pseudomonadota</taxon>
        <taxon>Alphaproteobacteria</taxon>
        <taxon>Hyphomicrobiales</taxon>
        <taxon>Phyllobacteriaceae</taxon>
        <taxon>Neomesorhizobium</taxon>
    </lineage>
</organism>
<dbReference type="Proteomes" id="UP000323300">
    <property type="component" value="Unassembled WGS sequence"/>
</dbReference>